<dbReference type="SUPFAM" id="SSF50156">
    <property type="entry name" value="PDZ domain-like"/>
    <property type="match status" value="5"/>
</dbReference>
<dbReference type="Gene3D" id="2.30.42.10">
    <property type="match status" value="5"/>
</dbReference>
<dbReference type="Pfam" id="PF17820">
    <property type="entry name" value="PDZ_6"/>
    <property type="match status" value="1"/>
</dbReference>
<sequence length="655" mass="69285">MLCGLSRETPGEAGPFLSFSPADDGPYSKGGKDAGGADVALACRRQSIPEEFRGVTIVELTKKEGSTLGLTISGGTDKDGKPRVSNLRPGGLAARSDLLNVGDYIRSVNGIHLTRLRHDEIITLLKNVGERVVLEVEYELPPPAPENNPGIVSKTVDVSLYKEGNSFGFVLRGGAHEDGHKSRPLVLTYVRPGGPADREGSLKVGDRLLSVDGILLHGASHATALATLRQCSHEALFQVEYDVAIPDTVANASGPLIVEITKTPGSTLGISLTTGSHRNNPVITIDRIKPASVVDRSGALHAGDRILSIDGTSTEHCSLLEATKLLASVSEKVRLEILPAPQSRRPLKPSEAVSLASSTVGPGGQIVHTETTEVVLCGDPLSGFGLQLQGGIFATETLSSPPLVRFIEPDSPAERCGLLQVGDRILAINGVATEDGTMEEANQLLRDAALAHKVVLEVEFDVAESVIPSSGTFHVKLPKRRGVELGITISSASRKRGEPLVISDIKKGSVAHRTGTLEPGDKLLAIDNIRLDNCPMEDAVQILRQCEDLVKLKIRKDEDNSGEGPDRSTTSPRPCPRSPDSAQLAVRGSLRPRRERGGCHPGAAGGDPLNEDAVGWMADSSLPPGLGFSKGPCEVGWSLTAAWIQQALRKAAVGK</sequence>
<dbReference type="EMBL" id="RWIC01000636">
    <property type="protein sequence ID" value="TKC41480.1"/>
    <property type="molecule type" value="Genomic_DNA"/>
</dbReference>
<gene>
    <name evidence="6" type="ORF">EI555_001581</name>
</gene>
<feature type="region of interest" description="Disordered" evidence="4">
    <location>
        <begin position="1"/>
        <end position="24"/>
    </location>
</feature>
<evidence type="ECO:0000256" key="3">
    <source>
        <dbReference type="ARBA" id="ARBA00022737"/>
    </source>
</evidence>
<evidence type="ECO:0000256" key="4">
    <source>
        <dbReference type="SAM" id="MobiDB-lite"/>
    </source>
</evidence>
<keyword evidence="2" id="KW-0963">Cytoplasm</keyword>
<reference evidence="7" key="1">
    <citation type="journal article" date="2019" name="IScience">
        <title>Narwhal Genome Reveals Long-Term Low Genetic Diversity despite Current Large Abundance Size.</title>
        <authorList>
            <person name="Westbury M.V."/>
            <person name="Petersen B."/>
            <person name="Garde E."/>
            <person name="Heide-Jorgensen M.P."/>
            <person name="Lorenzen E.D."/>
        </authorList>
    </citation>
    <scope>NUCLEOTIDE SEQUENCE [LARGE SCALE GENOMIC DNA]</scope>
</reference>
<dbReference type="GO" id="GO:0005737">
    <property type="term" value="C:cytoplasm"/>
    <property type="evidence" value="ECO:0007669"/>
    <property type="project" value="UniProtKB-SubCell"/>
</dbReference>
<dbReference type="Proteomes" id="UP000308365">
    <property type="component" value="Unassembled WGS sequence"/>
</dbReference>
<dbReference type="InterPro" id="IPR001478">
    <property type="entry name" value="PDZ"/>
</dbReference>
<dbReference type="CDD" id="cd06681">
    <property type="entry name" value="PDZ2_GRIP1-2-like"/>
    <property type="match status" value="1"/>
</dbReference>
<name>A0A4V5P7V3_MONMO</name>
<comment type="subcellular location">
    <subcellularLocation>
        <location evidence="1">Cytoplasm</location>
    </subcellularLocation>
</comment>
<dbReference type="FunFam" id="2.30.42.10:FF:000021">
    <property type="entry name" value="Glutamate receptor interacting protein 1"/>
    <property type="match status" value="1"/>
</dbReference>
<dbReference type="FunFam" id="2.30.42.10:FF:000025">
    <property type="entry name" value="Glutamate receptor interacting protein 1"/>
    <property type="match status" value="1"/>
</dbReference>
<dbReference type="AlphaFoldDB" id="A0A4V5P7V3"/>
<dbReference type="CDD" id="cd06682">
    <property type="entry name" value="PDZ5_GRIP1-2-like"/>
    <property type="match status" value="1"/>
</dbReference>
<dbReference type="InterPro" id="IPR043545">
    <property type="entry name" value="GRIP1/2"/>
</dbReference>
<dbReference type="CDD" id="cd06686">
    <property type="entry name" value="PDZ4_GRIP1-2-like"/>
    <property type="match status" value="1"/>
</dbReference>
<accession>A0A4V5P7V3</accession>
<evidence type="ECO:0000313" key="6">
    <source>
        <dbReference type="EMBL" id="TKC41480.1"/>
    </source>
</evidence>
<feature type="domain" description="PDZ" evidence="5">
    <location>
        <begin position="57"/>
        <end position="140"/>
    </location>
</feature>
<dbReference type="InterPro" id="IPR036034">
    <property type="entry name" value="PDZ_sf"/>
</dbReference>
<feature type="domain" description="PDZ" evidence="5">
    <location>
        <begin position="157"/>
        <end position="243"/>
    </location>
</feature>
<dbReference type="PANTHER" id="PTHR46227">
    <property type="entry name" value="GLUTAMATE RECEPTOR-INTERACTING PROTEIN GRIP"/>
    <property type="match status" value="1"/>
</dbReference>
<evidence type="ECO:0000259" key="5">
    <source>
        <dbReference type="PROSITE" id="PS50106"/>
    </source>
</evidence>
<evidence type="ECO:0000256" key="1">
    <source>
        <dbReference type="ARBA" id="ARBA00004496"/>
    </source>
</evidence>
<feature type="domain" description="PDZ" evidence="5">
    <location>
        <begin position="257"/>
        <end position="341"/>
    </location>
</feature>
<dbReference type="SMART" id="SM00228">
    <property type="entry name" value="PDZ"/>
    <property type="match status" value="5"/>
</dbReference>
<dbReference type="PROSITE" id="PS50106">
    <property type="entry name" value="PDZ"/>
    <property type="match status" value="5"/>
</dbReference>
<feature type="region of interest" description="Disordered" evidence="4">
    <location>
        <begin position="556"/>
        <end position="612"/>
    </location>
</feature>
<protein>
    <recommendedName>
        <fullName evidence="5">PDZ domain-containing protein</fullName>
    </recommendedName>
</protein>
<feature type="domain" description="PDZ" evidence="5">
    <location>
        <begin position="373"/>
        <end position="448"/>
    </location>
</feature>
<dbReference type="PANTHER" id="PTHR46227:SF4">
    <property type="entry name" value="GLUTAMATE RECEPTOR-INTERACTING PROTEIN 2"/>
    <property type="match status" value="1"/>
</dbReference>
<feature type="domain" description="PDZ" evidence="5">
    <location>
        <begin position="474"/>
        <end position="558"/>
    </location>
</feature>
<dbReference type="GO" id="GO:0098887">
    <property type="term" value="P:neurotransmitter receptor transport, endosome to postsynaptic membrane"/>
    <property type="evidence" value="ECO:0007669"/>
    <property type="project" value="TreeGrafter"/>
</dbReference>
<comment type="caution">
    <text evidence="6">The sequence shown here is derived from an EMBL/GenBank/DDBJ whole genome shotgun (WGS) entry which is preliminary data.</text>
</comment>
<dbReference type="Pfam" id="PF00595">
    <property type="entry name" value="PDZ"/>
    <property type="match status" value="4"/>
</dbReference>
<dbReference type="InterPro" id="IPR041489">
    <property type="entry name" value="PDZ_6"/>
</dbReference>
<dbReference type="FunFam" id="2.30.42.10:FF:000031">
    <property type="entry name" value="Glutamate receptor interacting protein 1"/>
    <property type="match status" value="1"/>
</dbReference>
<evidence type="ECO:0000256" key="2">
    <source>
        <dbReference type="ARBA" id="ARBA00022490"/>
    </source>
</evidence>
<dbReference type="FunFam" id="2.30.42.10:FF:000023">
    <property type="entry name" value="Glutamate receptor interacting protein 1"/>
    <property type="match status" value="1"/>
</dbReference>
<dbReference type="CDD" id="cd06684">
    <property type="entry name" value="PDZ3_GRIP1-2-like"/>
    <property type="match status" value="1"/>
</dbReference>
<dbReference type="CDD" id="cd06687">
    <property type="entry name" value="PDZ1_GRIP1-2-like"/>
    <property type="match status" value="1"/>
</dbReference>
<dbReference type="FunFam" id="2.30.42.10:FF:000022">
    <property type="entry name" value="Glutamate receptor interacting protein 1"/>
    <property type="match status" value="1"/>
</dbReference>
<organism evidence="6 7">
    <name type="scientific">Monodon monoceros</name>
    <name type="common">Narwhal</name>
    <name type="synonym">Ceratodon monodon</name>
    <dbReference type="NCBI Taxonomy" id="40151"/>
    <lineage>
        <taxon>Eukaryota</taxon>
        <taxon>Metazoa</taxon>
        <taxon>Chordata</taxon>
        <taxon>Craniata</taxon>
        <taxon>Vertebrata</taxon>
        <taxon>Euteleostomi</taxon>
        <taxon>Mammalia</taxon>
        <taxon>Eutheria</taxon>
        <taxon>Laurasiatheria</taxon>
        <taxon>Artiodactyla</taxon>
        <taxon>Whippomorpha</taxon>
        <taxon>Cetacea</taxon>
        <taxon>Odontoceti</taxon>
        <taxon>Monodontidae</taxon>
        <taxon>Monodon</taxon>
    </lineage>
</organism>
<keyword evidence="3" id="KW-0677">Repeat</keyword>
<evidence type="ECO:0000313" key="7">
    <source>
        <dbReference type="Proteomes" id="UP000308365"/>
    </source>
</evidence>
<proteinExistence type="predicted"/>